<dbReference type="Pfam" id="PF05621">
    <property type="entry name" value="TniB"/>
    <property type="match status" value="1"/>
</dbReference>
<accession>T1BZX8</accession>
<gene>
    <name evidence="2" type="ORF">B1B_02857</name>
    <name evidence="1" type="ORF">B2A_15562</name>
</gene>
<evidence type="ECO:0000313" key="1">
    <source>
        <dbReference type="EMBL" id="EQD26624.1"/>
    </source>
</evidence>
<evidence type="ECO:0000313" key="2">
    <source>
        <dbReference type="EMBL" id="EQD74113.1"/>
    </source>
</evidence>
<organism evidence="2">
    <name type="scientific">mine drainage metagenome</name>
    <dbReference type="NCBI Taxonomy" id="410659"/>
    <lineage>
        <taxon>unclassified sequences</taxon>
        <taxon>metagenomes</taxon>
        <taxon>ecological metagenomes</taxon>
    </lineage>
</organism>
<dbReference type="EMBL" id="AUZZ01011333">
    <property type="protein sequence ID" value="EQD26624.1"/>
    <property type="molecule type" value="Genomic_DNA"/>
</dbReference>
<dbReference type="AlphaFoldDB" id="T1BZX8"/>
<protein>
    <submittedName>
        <fullName evidence="2">TniB</fullName>
    </submittedName>
</protein>
<dbReference type="SUPFAM" id="SSF52540">
    <property type="entry name" value="P-loop containing nucleoside triphosphate hydrolases"/>
    <property type="match status" value="1"/>
</dbReference>
<comment type="caution">
    <text evidence="2">The sequence shown here is derived from an EMBL/GenBank/DDBJ whole genome shotgun (WGS) entry which is preliminary data.</text>
</comment>
<proteinExistence type="predicted"/>
<dbReference type="EMBL" id="AUZY01001713">
    <property type="protein sequence ID" value="EQD74113.1"/>
    <property type="molecule type" value="Genomic_DNA"/>
</dbReference>
<name>T1BZX8_9ZZZZ</name>
<dbReference type="InterPro" id="IPR027417">
    <property type="entry name" value="P-loop_NTPase"/>
</dbReference>
<reference evidence="2" key="1">
    <citation type="submission" date="2013-08" db="EMBL/GenBank/DDBJ databases">
        <authorList>
            <person name="Mendez C."/>
            <person name="Richter M."/>
            <person name="Ferrer M."/>
            <person name="Sanchez J."/>
        </authorList>
    </citation>
    <scope>NUCLEOTIDE SEQUENCE</scope>
</reference>
<sequence length="190" mass="21353">MYGRVLQSLDGPVSRTMHTPDREMAVIRILRLLKVRALVVDEIQSVAEGTPRDQRRVLDGLKYLMNVAKVPLICLGAPESERSLVTDRHLAQRLKVFKLEPWKVDNDFLDFLLAVLARLPLRKPSLLRDERVLEFLIKASSGGLRRIMSIVTSAAVQAVLSGEERVTLRGLMDAVDVPSRHTRVEGMHGV</sequence>
<dbReference type="InterPro" id="IPR008868">
    <property type="entry name" value="TniB"/>
</dbReference>
<reference evidence="2" key="2">
    <citation type="journal article" date="2014" name="ISME J.">
        <title>Microbial stratification in low pH oxic and suboxic macroscopic growths along an acid mine drainage.</title>
        <authorList>
            <person name="Mendez-Garcia C."/>
            <person name="Mesa V."/>
            <person name="Sprenger R.R."/>
            <person name="Richter M."/>
            <person name="Diez M.S."/>
            <person name="Solano J."/>
            <person name="Bargiela R."/>
            <person name="Golyshina O.V."/>
            <person name="Manteca A."/>
            <person name="Ramos J.L."/>
            <person name="Gallego J.R."/>
            <person name="Llorente I."/>
            <person name="Martins Dos Santos V.A."/>
            <person name="Jensen O.N."/>
            <person name="Pelaez A.I."/>
            <person name="Sanchez J."/>
            <person name="Ferrer M."/>
        </authorList>
    </citation>
    <scope>NUCLEOTIDE SEQUENCE</scope>
</reference>